<dbReference type="RefSeq" id="WP_068702434.1">
    <property type="nucleotide sequence ID" value="NZ_BDCR01000001.1"/>
</dbReference>
<dbReference type="GO" id="GO:0005975">
    <property type="term" value="P:carbohydrate metabolic process"/>
    <property type="evidence" value="ECO:0007669"/>
    <property type="project" value="InterPro"/>
</dbReference>
<sequence>MKTKLLHFFKLRNWLIVSTALLLLSFQPATGSVLIRQQVVQAPFKMRAITTPDFAQCGKLSITDFGAEKGDKVKTTAAIAKAIDMANKAGGGVVVIPEGEWLTGAIHLKSNVNLHLEKGAVLLFSKDPKDYLPAVHSSWEGLECYNYSPLIYAYQCKNIAITGEGEIKAQMDVWKQWAGRPSGHMNSLKRLYYMAYENVPVNQRMMVNDSAHFRPQFIQINRCENVLLNGFKITNSPFWTVHLYLSKNIVMRNLNIYAHGHNNDGLDPEMCQNLLVENCTFDQGDDAIAVKSGRAPEGWILKTPSKNIVIRNCTMVNGHQLLAVGSELSGGIENVSVENCRTSDSVKMFHLVFIKSNERMGGYVKNIFVKNITGGNMQYGVLGIETDVLYQWKSLVPTLVRKLTPISDIYLENIGAKSGQFVSRILGQPELPIRNVHLKNVSVEQIRGNKKHIQENINNFDSDN</sequence>
<protein>
    <submittedName>
        <fullName evidence="5">Pectate lyase superfamily protein</fullName>
    </submittedName>
</protein>
<dbReference type="SUPFAM" id="SSF51126">
    <property type="entry name" value="Pectin lyase-like"/>
    <property type="match status" value="1"/>
</dbReference>
<organism evidence="5 6">
    <name type="scientific">Paludibacter jiangxiensis</name>
    <dbReference type="NCBI Taxonomy" id="681398"/>
    <lineage>
        <taxon>Bacteria</taxon>
        <taxon>Pseudomonadati</taxon>
        <taxon>Bacteroidota</taxon>
        <taxon>Bacteroidia</taxon>
        <taxon>Bacteroidales</taxon>
        <taxon>Paludibacteraceae</taxon>
        <taxon>Paludibacter</taxon>
    </lineage>
</organism>
<dbReference type="PANTHER" id="PTHR31339:SF9">
    <property type="entry name" value="PLASMIN AND FIBRONECTIN-BINDING PROTEIN A"/>
    <property type="match status" value="1"/>
</dbReference>
<keyword evidence="2 4" id="KW-0378">Hydrolase</keyword>
<reference evidence="6" key="1">
    <citation type="submission" date="2016-04" db="EMBL/GenBank/DDBJ databases">
        <title>Draft genome sequence of Paludibacter jiangxiensis strain NM7.</title>
        <authorList>
            <person name="Qiu Y."/>
            <person name="Matsuura N."/>
            <person name="Ohashi A."/>
            <person name="Tourlousse M.D."/>
            <person name="Sekiguchi Y."/>
        </authorList>
    </citation>
    <scope>NUCLEOTIDE SEQUENCE [LARGE SCALE GENOMIC DNA]</scope>
    <source>
        <strain evidence="6">NM7</strain>
    </source>
</reference>
<keyword evidence="6" id="KW-1185">Reference proteome</keyword>
<name>A0A170Z594_9BACT</name>
<evidence type="ECO:0000256" key="4">
    <source>
        <dbReference type="RuleBase" id="RU361169"/>
    </source>
</evidence>
<evidence type="ECO:0000256" key="2">
    <source>
        <dbReference type="ARBA" id="ARBA00022801"/>
    </source>
</evidence>
<dbReference type="GO" id="GO:0016829">
    <property type="term" value="F:lyase activity"/>
    <property type="evidence" value="ECO:0007669"/>
    <property type="project" value="UniProtKB-KW"/>
</dbReference>
<dbReference type="GO" id="GO:0004650">
    <property type="term" value="F:polygalacturonase activity"/>
    <property type="evidence" value="ECO:0007669"/>
    <property type="project" value="InterPro"/>
</dbReference>
<dbReference type="InterPro" id="IPR012334">
    <property type="entry name" value="Pectin_lyas_fold"/>
</dbReference>
<comment type="similarity">
    <text evidence="1 4">Belongs to the glycosyl hydrolase 28 family.</text>
</comment>
<dbReference type="OrthoDB" id="9795222at2"/>
<dbReference type="AlphaFoldDB" id="A0A170Z594"/>
<dbReference type="InterPro" id="IPR000743">
    <property type="entry name" value="Glyco_hydro_28"/>
</dbReference>
<gene>
    <name evidence="5" type="ORF">PJIAN_1933</name>
</gene>
<reference evidence="6" key="2">
    <citation type="journal article" date="2017" name="Genome Announc.">
        <title>Draft genome sequence of Paludibacter jiangxiensis NM7(T), a propionate-producing fermentative bacterium.</title>
        <authorList>
            <person name="Qiu Y.-L."/>
            <person name="Tourlousse D.M."/>
            <person name="Matsuura N."/>
            <person name="Ohashi A."/>
            <person name="Sekiguchi Y."/>
        </authorList>
    </citation>
    <scope>NUCLEOTIDE SEQUENCE [LARGE SCALE GENOMIC DNA]</scope>
    <source>
        <strain evidence="6">NM7</strain>
    </source>
</reference>
<dbReference type="EMBL" id="BDCR01000001">
    <property type="protein sequence ID" value="GAT62340.1"/>
    <property type="molecule type" value="Genomic_DNA"/>
</dbReference>
<evidence type="ECO:0000256" key="1">
    <source>
        <dbReference type="ARBA" id="ARBA00008834"/>
    </source>
</evidence>
<dbReference type="Proteomes" id="UP000076586">
    <property type="component" value="Unassembled WGS sequence"/>
</dbReference>
<proteinExistence type="inferred from homology"/>
<keyword evidence="5" id="KW-0456">Lyase</keyword>
<accession>A0A170Z594</accession>
<dbReference type="PANTHER" id="PTHR31339">
    <property type="entry name" value="PECTIN LYASE-RELATED"/>
    <property type="match status" value="1"/>
</dbReference>
<comment type="caution">
    <text evidence="5">The sequence shown here is derived from an EMBL/GenBank/DDBJ whole genome shotgun (WGS) entry which is preliminary data.</text>
</comment>
<evidence type="ECO:0000256" key="3">
    <source>
        <dbReference type="ARBA" id="ARBA00023295"/>
    </source>
</evidence>
<dbReference type="InterPro" id="IPR011050">
    <property type="entry name" value="Pectin_lyase_fold/virulence"/>
</dbReference>
<keyword evidence="3 4" id="KW-0326">Glycosidase</keyword>
<dbReference type="STRING" id="681398.PJIAN_1933"/>
<dbReference type="Pfam" id="PF00295">
    <property type="entry name" value="Glyco_hydro_28"/>
    <property type="match status" value="1"/>
</dbReference>
<dbReference type="InterPro" id="IPR051801">
    <property type="entry name" value="GH28_Enzymes"/>
</dbReference>
<dbReference type="Gene3D" id="2.160.20.10">
    <property type="entry name" value="Single-stranded right-handed beta-helix, Pectin lyase-like"/>
    <property type="match status" value="1"/>
</dbReference>
<evidence type="ECO:0000313" key="5">
    <source>
        <dbReference type="EMBL" id="GAT62340.1"/>
    </source>
</evidence>
<evidence type="ECO:0000313" key="6">
    <source>
        <dbReference type="Proteomes" id="UP000076586"/>
    </source>
</evidence>